<dbReference type="SUPFAM" id="SSF52047">
    <property type="entry name" value="RNI-like"/>
    <property type="match status" value="1"/>
</dbReference>
<organism evidence="2 3">
    <name type="scientific">Pleodorina starrii</name>
    <dbReference type="NCBI Taxonomy" id="330485"/>
    <lineage>
        <taxon>Eukaryota</taxon>
        <taxon>Viridiplantae</taxon>
        <taxon>Chlorophyta</taxon>
        <taxon>core chlorophytes</taxon>
        <taxon>Chlorophyceae</taxon>
        <taxon>CS clade</taxon>
        <taxon>Chlamydomonadales</taxon>
        <taxon>Volvocaceae</taxon>
        <taxon>Pleodorina</taxon>
    </lineage>
</organism>
<evidence type="ECO:0000256" key="1">
    <source>
        <dbReference type="SAM" id="MobiDB-lite"/>
    </source>
</evidence>
<accession>A0A9W6BT25</accession>
<evidence type="ECO:0000313" key="3">
    <source>
        <dbReference type="Proteomes" id="UP001165080"/>
    </source>
</evidence>
<dbReference type="OrthoDB" id="550061at2759"/>
<evidence type="ECO:0000313" key="2">
    <source>
        <dbReference type="EMBL" id="GLC57247.1"/>
    </source>
</evidence>
<name>A0A9W6BT25_9CHLO</name>
<comment type="caution">
    <text evidence="2">The sequence shown here is derived from an EMBL/GenBank/DDBJ whole genome shotgun (WGS) entry which is preliminary data.</text>
</comment>
<dbReference type="Proteomes" id="UP001165080">
    <property type="component" value="Unassembled WGS sequence"/>
</dbReference>
<protein>
    <submittedName>
        <fullName evidence="2">Uncharacterized protein</fullName>
    </submittedName>
</protein>
<gene>
    <name evidence="2" type="primary">PLEST009253</name>
    <name evidence="2" type="ORF">PLESTB_001203500</name>
</gene>
<feature type="compositionally biased region" description="Low complexity" evidence="1">
    <location>
        <begin position="350"/>
        <end position="362"/>
    </location>
</feature>
<keyword evidence="3" id="KW-1185">Reference proteome</keyword>
<feature type="region of interest" description="Disordered" evidence="1">
    <location>
        <begin position="344"/>
        <end position="366"/>
    </location>
</feature>
<reference evidence="2 3" key="1">
    <citation type="journal article" date="2023" name="Commun. Biol.">
        <title>Reorganization of the ancestral sex-determining regions during the evolution of trioecy in Pleodorina starrii.</title>
        <authorList>
            <person name="Takahashi K."/>
            <person name="Suzuki S."/>
            <person name="Kawai-Toyooka H."/>
            <person name="Yamamoto K."/>
            <person name="Hamaji T."/>
            <person name="Ootsuki R."/>
            <person name="Yamaguchi H."/>
            <person name="Kawachi M."/>
            <person name="Higashiyama T."/>
            <person name="Nozaki H."/>
        </authorList>
    </citation>
    <scope>NUCLEOTIDE SEQUENCE [LARGE SCALE GENOMIC DNA]</scope>
    <source>
        <strain evidence="2 3">NIES-4479</strain>
    </source>
</reference>
<dbReference type="EMBL" id="BRXU01000018">
    <property type="protein sequence ID" value="GLC57247.1"/>
    <property type="molecule type" value="Genomic_DNA"/>
</dbReference>
<dbReference type="AlphaFoldDB" id="A0A9W6BT25"/>
<proteinExistence type="predicted"/>
<sequence length="561" mass="60714">MINVRVRSADAERVAAGVKLPLWRWTRFTRFVITLDYSKRGPEPGYTELALSFMGQPAECLQRITHLTLITDGLSTTLEATAGLASLLHRMSCLRSVRLNVPLSREPLQQLVLFDALGSLTQLEELHLGSGFPGALVGCLAHRLKRMTLSVSNTHQGNRTATVGDLCSAVSQMHLLESAELVVYKLQADDASALVDLLKRPPPKLQTLQVVMSEDVCWHMHLTSGRVTSVRHEGDYPELQGILDFASEVLLPLVDVCLLDSLTMNGLCLPLFKDDVDYDRRLQPLRALVRRCRGVRLGYLTLAHGVQTFRVLDTVRLLGMPDRIYFYCEDVHCDVEVEVDLRRHSSPGTASSSHEGPAASSSSGGGLPTVRGINLALELVLQRLAQQRLPAYNRRGSVLQLVRLQSPLFTGLAWAPDALRAWMMQLAAHAVEEQAAAAVAAASGADSAAQPGASASAPMRACFPVPTAGAVVVECASAESAAAVAAAARKALAEAGFCHDDDAVRVHVAAAYELDELLAEACQALWDSGQGGSEEERLQLLLEVGSELAAEWPRMDLQEAV</sequence>